<reference evidence="2" key="1">
    <citation type="submission" date="2019-08" db="EMBL/GenBank/DDBJ databases">
        <title>The genome of the North American firefly Photinus pyralis.</title>
        <authorList>
            <consortium name="Photinus pyralis genome working group"/>
            <person name="Fallon T.R."/>
            <person name="Sander Lower S.E."/>
            <person name="Weng J.-K."/>
        </authorList>
    </citation>
    <scope>NUCLEOTIDE SEQUENCE</scope>
    <source>
        <strain evidence="2">TRF0915ILg1</strain>
        <tissue evidence="2">Whole body</tissue>
    </source>
</reference>
<comment type="caution">
    <text evidence="2">The sequence shown here is derived from an EMBL/GenBank/DDBJ whole genome shotgun (WGS) entry which is preliminary data.</text>
</comment>
<dbReference type="OrthoDB" id="444601at2759"/>
<sequence length="131" mass="15205">MLKKAEENKQDTELYLLNYRNSHVADSSYSPAQLMSSRVLRFKIPCNIKTLKPTLIDRELIYKQIILKTLFGKCRNVKFIKKDGNAVDLKIPEDNDNKCQIPEDSVKSDDASNVVLRKSERIRRPPNRIDL</sequence>
<evidence type="ECO:0000313" key="2">
    <source>
        <dbReference type="EMBL" id="KAF2900401.1"/>
    </source>
</evidence>
<keyword evidence="3" id="KW-1185">Reference proteome</keyword>
<dbReference type="EMBL" id="VTPC01002223">
    <property type="protein sequence ID" value="KAF2900401.1"/>
    <property type="molecule type" value="Genomic_DNA"/>
</dbReference>
<accession>A0A8K0DAG7</accession>
<protein>
    <submittedName>
        <fullName evidence="2">Uncharacterized protein</fullName>
    </submittedName>
</protein>
<evidence type="ECO:0000313" key="3">
    <source>
        <dbReference type="Proteomes" id="UP000801492"/>
    </source>
</evidence>
<gene>
    <name evidence="2" type="ORF">ILUMI_05784</name>
</gene>
<dbReference type="AlphaFoldDB" id="A0A8K0DAG7"/>
<proteinExistence type="predicted"/>
<feature type="region of interest" description="Disordered" evidence="1">
    <location>
        <begin position="91"/>
        <end position="119"/>
    </location>
</feature>
<organism evidence="2 3">
    <name type="scientific">Ignelater luminosus</name>
    <name type="common">Cucubano</name>
    <name type="synonym">Pyrophorus luminosus</name>
    <dbReference type="NCBI Taxonomy" id="2038154"/>
    <lineage>
        <taxon>Eukaryota</taxon>
        <taxon>Metazoa</taxon>
        <taxon>Ecdysozoa</taxon>
        <taxon>Arthropoda</taxon>
        <taxon>Hexapoda</taxon>
        <taxon>Insecta</taxon>
        <taxon>Pterygota</taxon>
        <taxon>Neoptera</taxon>
        <taxon>Endopterygota</taxon>
        <taxon>Coleoptera</taxon>
        <taxon>Polyphaga</taxon>
        <taxon>Elateriformia</taxon>
        <taxon>Elateroidea</taxon>
        <taxon>Elateridae</taxon>
        <taxon>Agrypninae</taxon>
        <taxon>Pyrophorini</taxon>
        <taxon>Ignelater</taxon>
    </lineage>
</organism>
<dbReference type="Proteomes" id="UP000801492">
    <property type="component" value="Unassembled WGS sequence"/>
</dbReference>
<name>A0A8K0DAG7_IGNLU</name>
<evidence type="ECO:0000256" key="1">
    <source>
        <dbReference type="SAM" id="MobiDB-lite"/>
    </source>
</evidence>